<gene>
    <name evidence="1" type="ORF">HNR46_000367</name>
</gene>
<dbReference type="EMBL" id="JACHFD010000001">
    <property type="protein sequence ID" value="MBB5350146.1"/>
    <property type="molecule type" value="Genomic_DNA"/>
</dbReference>
<keyword evidence="2" id="KW-1185">Reference proteome</keyword>
<evidence type="ECO:0000313" key="1">
    <source>
        <dbReference type="EMBL" id="MBB5350146.1"/>
    </source>
</evidence>
<comment type="caution">
    <text evidence="1">The sequence shown here is derived from an EMBL/GenBank/DDBJ whole genome shotgun (WGS) entry which is preliminary data.</text>
</comment>
<dbReference type="SUPFAM" id="SSF56935">
    <property type="entry name" value="Porins"/>
    <property type="match status" value="1"/>
</dbReference>
<dbReference type="Proteomes" id="UP000557717">
    <property type="component" value="Unassembled WGS sequence"/>
</dbReference>
<dbReference type="Gene3D" id="2.40.160.10">
    <property type="entry name" value="Porin"/>
    <property type="match status" value="1"/>
</dbReference>
<accession>A0A840UZ92</accession>
<proteinExistence type="predicted"/>
<organism evidence="1 2">
    <name type="scientific">Haloferula luteola</name>
    <dbReference type="NCBI Taxonomy" id="595692"/>
    <lineage>
        <taxon>Bacteria</taxon>
        <taxon>Pseudomonadati</taxon>
        <taxon>Verrucomicrobiota</taxon>
        <taxon>Verrucomicrobiia</taxon>
        <taxon>Verrucomicrobiales</taxon>
        <taxon>Verrucomicrobiaceae</taxon>
        <taxon>Haloferula</taxon>
    </lineage>
</organism>
<protein>
    <recommendedName>
        <fullName evidence="3">Porin</fullName>
    </recommendedName>
</protein>
<name>A0A840UZ92_9BACT</name>
<reference evidence="1 2" key="1">
    <citation type="submission" date="2020-08" db="EMBL/GenBank/DDBJ databases">
        <title>Genomic Encyclopedia of Type Strains, Phase IV (KMG-IV): sequencing the most valuable type-strain genomes for metagenomic binning, comparative biology and taxonomic classification.</title>
        <authorList>
            <person name="Goeker M."/>
        </authorList>
    </citation>
    <scope>NUCLEOTIDE SEQUENCE [LARGE SCALE GENOMIC DNA]</scope>
    <source>
        <strain evidence="1 2">YC6886</strain>
    </source>
</reference>
<evidence type="ECO:0000313" key="2">
    <source>
        <dbReference type="Proteomes" id="UP000557717"/>
    </source>
</evidence>
<sequence>MKLPDRSGPPFPNPRALHRPLRRNLTPATRLTTQVVLTQLRLPKAVAILLLGGTSTLQAYDFLGSPTTEETAEFNRFWRGWILYQNGENSILQEFKLRGRYQGQYYDVDARQGSDSDWEDRRSRWGFDALLFDSRLEARFDVQSNDGFRDLYDGLVDAYLRWHASESLTVTLGRTKPFIGYYDWLQSSNSQPTFERSQIFNQLQVDRATGFTIESTYHDWSWQAGVFSNSVDPDRNSFTSAFGEFNASWSLSLGLGYDFSESTRLDRAELHLNALHNERDADSNLLTRYQDIVSATWWVQNGRWSAVAEGYWATGGEGSDGDVLGAFLQGTYDLIPKRLQLVGRYSFALGDGIASVRGQRRYEATVSAATGDTYQAVYLGAQYFIHGDKLKLMGGGEFASLQGGATGRDVSGFTWLSGLRFSF</sequence>
<dbReference type="InterPro" id="IPR010870">
    <property type="entry name" value="Porin_O/P"/>
</dbReference>
<dbReference type="AlphaFoldDB" id="A0A840UZ92"/>
<dbReference type="InterPro" id="IPR023614">
    <property type="entry name" value="Porin_dom_sf"/>
</dbReference>
<dbReference type="RefSeq" id="WP_184015214.1">
    <property type="nucleotide sequence ID" value="NZ_JACHFD010000001.1"/>
</dbReference>
<dbReference type="Pfam" id="PF07396">
    <property type="entry name" value="Porin_O_P"/>
    <property type="match status" value="1"/>
</dbReference>
<evidence type="ECO:0008006" key="3">
    <source>
        <dbReference type="Google" id="ProtNLM"/>
    </source>
</evidence>